<dbReference type="GeneID" id="60061015"/>
<accession>U6RBQ3</accession>
<evidence type="ECO:0000313" key="1">
    <source>
        <dbReference type="EMBL" id="EOA53171.1"/>
    </source>
</evidence>
<dbReference type="OrthoDB" id="1092992at2"/>
<dbReference type="RefSeq" id="WP_005943067.1">
    <property type="nucleotide sequence ID" value="NZ_KB890390.1"/>
</dbReference>
<dbReference type="STRING" id="1121098.HMPREF1534_03116"/>
<proteinExistence type="predicted"/>
<dbReference type="HOGENOM" id="CLU_1552215_0_0_10"/>
<dbReference type="Gene3D" id="1.50.10.20">
    <property type="match status" value="1"/>
</dbReference>
<dbReference type="PATRIC" id="fig|1121098.3.peg.3169"/>
<name>U6RBQ3_9BACT</name>
<organism evidence="1 2">
    <name type="scientific">Phocaeicola massiliensis B84634 = Timone 84634 = DSM 17679 = JCM 13223</name>
    <dbReference type="NCBI Taxonomy" id="1121098"/>
    <lineage>
        <taxon>Bacteria</taxon>
        <taxon>Pseudomonadati</taxon>
        <taxon>Bacteroidota</taxon>
        <taxon>Bacteroidia</taxon>
        <taxon>Bacteroidales</taxon>
        <taxon>Bacteroidaceae</taxon>
        <taxon>Phocaeicola</taxon>
    </lineage>
</organism>
<protein>
    <submittedName>
        <fullName evidence="1">Uncharacterized protein</fullName>
    </submittedName>
</protein>
<comment type="caution">
    <text evidence="1">The sequence shown here is derived from an EMBL/GenBank/DDBJ whole genome shotgun (WGS) entry which is preliminary data.</text>
</comment>
<dbReference type="SUPFAM" id="SSF158745">
    <property type="entry name" value="LanC-like"/>
    <property type="match status" value="1"/>
</dbReference>
<reference evidence="1 2" key="1">
    <citation type="submission" date="2013-04" db="EMBL/GenBank/DDBJ databases">
        <title>The Genome Sequence of Bacteroides massiliensis DSM 17679.</title>
        <authorList>
            <consortium name="The Broad Institute Genomics Platform"/>
            <person name="Earl A."/>
            <person name="Ward D."/>
            <person name="Feldgarden M."/>
            <person name="Gevers D."/>
            <person name="Martens E."/>
            <person name="Fenner L."/>
            <person name="Roux V."/>
            <person name="Mallet M.N."/>
            <person name="Raoult D."/>
            <person name="Walker B."/>
            <person name="Young S."/>
            <person name="Zeng Q."/>
            <person name="Gargeya S."/>
            <person name="Fitzgerald M."/>
            <person name="Haas B."/>
            <person name="Abouelleil A."/>
            <person name="Allen A.W."/>
            <person name="Alvarado L."/>
            <person name="Arachchi H.M."/>
            <person name="Berlin A.M."/>
            <person name="Chapman S.B."/>
            <person name="Gainer-Dewar J."/>
            <person name="Goldberg J."/>
            <person name="Griggs A."/>
            <person name="Gujja S."/>
            <person name="Hansen M."/>
            <person name="Howarth C."/>
            <person name="Imamovic A."/>
            <person name="Ireland A."/>
            <person name="Larimer J."/>
            <person name="McCowan C."/>
            <person name="Murphy C."/>
            <person name="Pearson M."/>
            <person name="Poon T.W."/>
            <person name="Priest M."/>
            <person name="Roberts A."/>
            <person name="Saif S."/>
            <person name="Shea T."/>
            <person name="Sisk P."/>
            <person name="Sykes S."/>
            <person name="Wortman J."/>
            <person name="Nusbaum C."/>
            <person name="Birren B."/>
        </authorList>
    </citation>
    <scope>NUCLEOTIDE SEQUENCE [LARGE SCALE GENOMIC DNA]</scope>
    <source>
        <strain evidence="2">B84634 / Timone 84634 / DSM 17679 / JCM 13223</strain>
    </source>
</reference>
<gene>
    <name evidence="1" type="ORF">HMPREF1534_03116</name>
</gene>
<keyword evidence="2" id="KW-1185">Reference proteome</keyword>
<dbReference type="EMBL" id="AQHY01000037">
    <property type="protein sequence ID" value="EOA53171.1"/>
    <property type="molecule type" value="Genomic_DNA"/>
</dbReference>
<dbReference type="AlphaFoldDB" id="U6RBQ3"/>
<sequence>MSHDDVLLEKIANHYLFYGSFYSDLGLYNGKMGMIIFFFHYARYTGNSLYEDFAGELLDDIYEDITDNISFSQLCEIGWGILYLLQQGFVEGNADEVLEIIDERIELQHSEYMNIMEHYLRFRGTLKQKIANSYSPSDIMQRIVVSTNVEKLSWQNGLKLIWDERVIYNNEQ</sequence>
<dbReference type="Proteomes" id="UP000017831">
    <property type="component" value="Unassembled WGS sequence"/>
</dbReference>
<dbReference type="eggNOG" id="COG3279">
    <property type="taxonomic scope" value="Bacteria"/>
</dbReference>
<evidence type="ECO:0000313" key="2">
    <source>
        <dbReference type="Proteomes" id="UP000017831"/>
    </source>
</evidence>